<gene>
    <name evidence="1" type="ORF">I306_02613</name>
</gene>
<name>A0ABR5BXG4_9TREE</name>
<organism evidence="1 2">
    <name type="scientific">Cryptococcus gattii EJB2</name>
    <dbReference type="NCBI Taxonomy" id="1296103"/>
    <lineage>
        <taxon>Eukaryota</taxon>
        <taxon>Fungi</taxon>
        <taxon>Dikarya</taxon>
        <taxon>Basidiomycota</taxon>
        <taxon>Agaricomycotina</taxon>
        <taxon>Tremellomycetes</taxon>
        <taxon>Tremellales</taxon>
        <taxon>Cryptococcaceae</taxon>
        <taxon>Cryptococcus</taxon>
        <taxon>Cryptococcus gattii species complex</taxon>
    </lineage>
</organism>
<accession>A0ABR5BXG4</accession>
<dbReference type="Proteomes" id="UP000054272">
    <property type="component" value="Unassembled WGS sequence"/>
</dbReference>
<sequence>MPREPQNKERPPPPAPEHRAQLIGDLLQRIHMPMDNEWKKQSYENILKTLRDDSAREDNYRMEMIRLFSIAYRWIGGVGPQYVNITLDSEDIGYLKSHDMSMTFLETDASQIINQLTPSKTKTKTTNAAKESQ</sequence>
<reference evidence="1 2" key="1">
    <citation type="submission" date="2015-01" db="EMBL/GenBank/DDBJ databases">
        <title>The Genome Sequence of Cryptococcus gattii EJB2.</title>
        <authorList>
            <consortium name="The Broad Institute Genomics Platform"/>
            <person name="Cuomo C."/>
            <person name="Litvintseva A."/>
            <person name="Chen Y."/>
            <person name="Heitman J."/>
            <person name="Sun S."/>
            <person name="Springer D."/>
            <person name="Dromer F."/>
            <person name="Young S."/>
            <person name="Zeng Q."/>
            <person name="Gargeya S."/>
            <person name="Abouelleil A."/>
            <person name="Alvarado L."/>
            <person name="Chapman S.B."/>
            <person name="Gainer-Dewar J."/>
            <person name="Goldberg J."/>
            <person name="Griggs A."/>
            <person name="Gujja S."/>
            <person name="Hansen M."/>
            <person name="Howarth C."/>
            <person name="Imamovic A."/>
            <person name="Larimer J."/>
            <person name="Murphy C."/>
            <person name="Naylor J."/>
            <person name="Pearson M."/>
            <person name="Priest M."/>
            <person name="Roberts A."/>
            <person name="Saif S."/>
            <person name="Shea T."/>
            <person name="Sykes S."/>
            <person name="Wortman J."/>
            <person name="Nusbaum C."/>
            <person name="Birren B."/>
        </authorList>
    </citation>
    <scope>NUCLEOTIDE SEQUENCE [LARGE SCALE GENOMIC DNA]</scope>
    <source>
        <strain evidence="1 2">EJB2</strain>
    </source>
</reference>
<dbReference type="EMBL" id="KN848634">
    <property type="protein sequence ID" value="KIR80335.1"/>
    <property type="molecule type" value="Genomic_DNA"/>
</dbReference>
<keyword evidence="2" id="KW-1185">Reference proteome</keyword>
<evidence type="ECO:0000313" key="1">
    <source>
        <dbReference type="EMBL" id="KIR80335.1"/>
    </source>
</evidence>
<proteinExistence type="predicted"/>
<evidence type="ECO:0000313" key="2">
    <source>
        <dbReference type="Proteomes" id="UP000054272"/>
    </source>
</evidence>
<protein>
    <submittedName>
        <fullName evidence="1">Uncharacterized protein</fullName>
    </submittedName>
</protein>